<evidence type="ECO:0000256" key="5">
    <source>
        <dbReference type="SAM" id="SignalP"/>
    </source>
</evidence>
<dbReference type="GO" id="GO:0009306">
    <property type="term" value="P:protein secretion"/>
    <property type="evidence" value="ECO:0007669"/>
    <property type="project" value="InterPro"/>
</dbReference>
<evidence type="ECO:0000256" key="3">
    <source>
        <dbReference type="ARBA" id="ARBA00023237"/>
    </source>
</evidence>
<dbReference type="PRINTS" id="PR00811">
    <property type="entry name" value="BCTERIALGSPD"/>
</dbReference>
<reference evidence="7 8" key="1">
    <citation type="submission" date="2006-02" db="EMBL/GenBank/DDBJ databases">
        <authorList>
            <person name="Pinhassi J."/>
            <person name="Pedros-Alio C."/>
            <person name="Ferriera S."/>
            <person name="Johnson J."/>
            <person name="Kravitz S."/>
            <person name="Halpern A."/>
            <person name="Remington K."/>
            <person name="Beeson K."/>
            <person name="Tran B."/>
            <person name="Rogers Y.-H."/>
            <person name="Friedman R."/>
            <person name="Venter J.C."/>
        </authorList>
    </citation>
    <scope>NUCLEOTIDE SEQUENCE [LARGE SCALE GENOMIC DNA]</scope>
    <source>
        <strain evidence="7 8">MED297</strain>
    </source>
</reference>
<organism evidence="7 8">
    <name type="scientific">Reinekea blandensis MED297</name>
    <dbReference type="NCBI Taxonomy" id="314283"/>
    <lineage>
        <taxon>Bacteria</taxon>
        <taxon>Pseudomonadati</taxon>
        <taxon>Pseudomonadota</taxon>
        <taxon>Gammaproteobacteria</taxon>
        <taxon>Oceanospirillales</taxon>
        <taxon>Saccharospirillaceae</taxon>
        <taxon>Reinekea</taxon>
    </lineage>
</organism>
<evidence type="ECO:0000259" key="6">
    <source>
        <dbReference type="SMART" id="SM00965"/>
    </source>
</evidence>
<dbReference type="EMBL" id="AAOE01000015">
    <property type="protein sequence ID" value="EAR08888.1"/>
    <property type="molecule type" value="Genomic_DNA"/>
</dbReference>
<dbReference type="Pfam" id="PF07660">
    <property type="entry name" value="STN"/>
    <property type="match status" value="1"/>
</dbReference>
<dbReference type="OrthoDB" id="9775455at2"/>
<name>A4BG93_9GAMM</name>
<feature type="domain" description="Secretin/TonB short N-terminal" evidence="6">
    <location>
        <begin position="101"/>
        <end position="149"/>
    </location>
</feature>
<dbReference type="RefSeq" id="WP_008047793.1">
    <property type="nucleotide sequence ID" value="NZ_CH724154.1"/>
</dbReference>
<proteinExistence type="inferred from homology"/>
<dbReference type="InterPro" id="IPR050810">
    <property type="entry name" value="Bact_Secretion_Sys_Channel"/>
</dbReference>
<dbReference type="PANTHER" id="PTHR30332">
    <property type="entry name" value="PROBABLE GENERAL SECRETION PATHWAY PROTEIN D"/>
    <property type="match status" value="1"/>
</dbReference>
<evidence type="ECO:0000256" key="1">
    <source>
        <dbReference type="ARBA" id="ARBA00022448"/>
    </source>
</evidence>
<evidence type="ECO:0000313" key="8">
    <source>
        <dbReference type="Proteomes" id="UP000005953"/>
    </source>
</evidence>
<protein>
    <submittedName>
        <fullName evidence="7">Type II secretory pathway, component PulD</fullName>
    </submittedName>
</protein>
<dbReference type="AlphaFoldDB" id="A4BG93"/>
<dbReference type="Pfam" id="PF00263">
    <property type="entry name" value="Secretin"/>
    <property type="match status" value="1"/>
</dbReference>
<dbReference type="HOGENOM" id="CLU_006756_3_1_6"/>
<dbReference type="InterPro" id="IPR013358">
    <property type="entry name" value="Pilus_biogenesis_MshL"/>
</dbReference>
<dbReference type="Gene3D" id="3.30.1370.130">
    <property type="match status" value="1"/>
</dbReference>
<dbReference type="Proteomes" id="UP000005953">
    <property type="component" value="Unassembled WGS sequence"/>
</dbReference>
<dbReference type="InterPro" id="IPR004846">
    <property type="entry name" value="T2SS/T3SS_dom"/>
</dbReference>
<keyword evidence="8" id="KW-1185">Reference proteome</keyword>
<keyword evidence="2" id="KW-0472">Membrane</keyword>
<keyword evidence="5" id="KW-0732">Signal</keyword>
<dbReference type="NCBIfam" id="TIGR02519">
    <property type="entry name" value="pilus_MshL"/>
    <property type="match status" value="1"/>
</dbReference>
<feature type="signal peptide" evidence="5">
    <location>
        <begin position="1"/>
        <end position="24"/>
    </location>
</feature>
<dbReference type="GO" id="GO:0015627">
    <property type="term" value="C:type II protein secretion system complex"/>
    <property type="evidence" value="ECO:0007669"/>
    <property type="project" value="TreeGrafter"/>
</dbReference>
<sequence>MANRLFFPSSLAFMALLVTGCANQPAQVQMEPMSARAELAAERPLVATQTEPTAPVQTPEALTQDLLSLTQAPTAQVRFDVEARNRPAAQFFADLGEAQQLNILVDPGINNTITLSLRNVTLNQVLSALRDIYGYDFQRTDYGYRVTPNQLSTRVYRLNYLNLERSGSAKTTVGGDDSNTVTTEFSASSGAANGFWSGIEQSIRGFIAERDGGPSPVVMNTQTGLVVVHATNREHTAIARFLADAELIMQKQVIIEAKIVEVTLDQEYRSGINWSFFNDNFGSGNNSAGIGLDGNAISGAGGVGGVFNLSLSLDNFTSMLQLLDHQGDVQVLSSPRVSTINNQKAVIKVGTDEFFATIQSITTEVNDDDSDSVTTVPAFELEQFFSGIALDVTPQIADDDSVTLHVRPTVTEVVEDTKTLDVGGRSYQLPLAYSNIRESDSIIRAQSGQIVVIGGLLQQKQDLGTTGLPWFQTIPVIRGLFAQDRESQQKSELVILLKPTVYNDRTSLNQLDEILDRLP</sequence>
<gene>
    <name evidence="7" type="ORF">MED297_04442</name>
</gene>
<dbReference type="GO" id="GO:0019867">
    <property type="term" value="C:outer membrane"/>
    <property type="evidence" value="ECO:0007669"/>
    <property type="project" value="InterPro"/>
</dbReference>
<comment type="caution">
    <text evidence="7">The sequence shown here is derived from an EMBL/GenBank/DDBJ whole genome shotgun (WGS) entry which is preliminary data.</text>
</comment>
<feature type="chain" id="PRO_5002666529" evidence="5">
    <location>
        <begin position="25"/>
        <end position="519"/>
    </location>
</feature>
<keyword evidence="3" id="KW-0998">Cell outer membrane</keyword>
<dbReference type="InterPro" id="IPR011662">
    <property type="entry name" value="Secretin/TonB_short_N"/>
</dbReference>
<evidence type="ECO:0000256" key="2">
    <source>
        <dbReference type="ARBA" id="ARBA00023136"/>
    </source>
</evidence>
<dbReference type="STRING" id="314283.MED297_04442"/>
<evidence type="ECO:0000313" key="7">
    <source>
        <dbReference type="EMBL" id="EAR08888.1"/>
    </source>
</evidence>
<dbReference type="SMART" id="SM00965">
    <property type="entry name" value="STN"/>
    <property type="match status" value="1"/>
</dbReference>
<keyword evidence="1" id="KW-0813">Transport</keyword>
<dbReference type="PANTHER" id="PTHR30332:SF17">
    <property type="entry name" value="TYPE IV PILIATION SYSTEM PROTEIN DR_0774-RELATED"/>
    <property type="match status" value="1"/>
</dbReference>
<evidence type="ECO:0000256" key="4">
    <source>
        <dbReference type="RuleBase" id="RU004003"/>
    </source>
</evidence>
<comment type="similarity">
    <text evidence="4">Belongs to the bacterial secretin family.</text>
</comment>
<dbReference type="InterPro" id="IPR001775">
    <property type="entry name" value="GspD/PilQ"/>
</dbReference>
<accession>A4BG93</accession>
<dbReference type="PROSITE" id="PS51257">
    <property type="entry name" value="PROKAR_LIPOPROTEIN"/>
    <property type="match status" value="1"/>
</dbReference>